<keyword evidence="6" id="KW-1185">Reference proteome</keyword>
<dbReference type="PANTHER" id="PTHR40661">
    <property type="match status" value="1"/>
</dbReference>
<keyword evidence="1" id="KW-0805">Transcription regulation</keyword>
<evidence type="ECO:0000256" key="2">
    <source>
        <dbReference type="ARBA" id="ARBA00023125"/>
    </source>
</evidence>
<dbReference type="GO" id="GO:0003677">
    <property type="term" value="F:DNA binding"/>
    <property type="evidence" value="ECO:0007669"/>
    <property type="project" value="UniProtKB-KW"/>
</dbReference>
<dbReference type="InterPro" id="IPR036286">
    <property type="entry name" value="LexA/Signal_pep-like_sf"/>
</dbReference>
<dbReference type="Pfam" id="PF00717">
    <property type="entry name" value="Peptidase_S24"/>
    <property type="match status" value="1"/>
</dbReference>
<evidence type="ECO:0000256" key="3">
    <source>
        <dbReference type="ARBA" id="ARBA00023163"/>
    </source>
</evidence>
<dbReference type="PROSITE" id="PS50943">
    <property type="entry name" value="HTH_CROC1"/>
    <property type="match status" value="1"/>
</dbReference>
<dbReference type="SMART" id="SM00530">
    <property type="entry name" value="HTH_XRE"/>
    <property type="match status" value="1"/>
</dbReference>
<gene>
    <name evidence="5" type="ORF">SAMN05443545_101312</name>
</gene>
<dbReference type="CDD" id="cd06529">
    <property type="entry name" value="S24_LexA-like"/>
    <property type="match status" value="1"/>
</dbReference>
<proteinExistence type="predicted"/>
<organism evidence="5 6">
    <name type="scientific">Aidingimonas halophila</name>
    <dbReference type="NCBI Taxonomy" id="574349"/>
    <lineage>
        <taxon>Bacteria</taxon>
        <taxon>Pseudomonadati</taxon>
        <taxon>Pseudomonadota</taxon>
        <taxon>Gammaproteobacteria</taxon>
        <taxon>Oceanospirillales</taxon>
        <taxon>Halomonadaceae</taxon>
        <taxon>Aidingimonas</taxon>
    </lineage>
</organism>
<dbReference type="Gene3D" id="2.10.109.10">
    <property type="entry name" value="Umud Fragment, subunit A"/>
    <property type="match status" value="1"/>
</dbReference>
<evidence type="ECO:0000256" key="1">
    <source>
        <dbReference type="ARBA" id="ARBA00023015"/>
    </source>
</evidence>
<keyword evidence="3" id="KW-0804">Transcription</keyword>
<feature type="domain" description="HTH cro/C1-type" evidence="4">
    <location>
        <begin position="1"/>
        <end position="48"/>
    </location>
</feature>
<evidence type="ECO:0000313" key="5">
    <source>
        <dbReference type="EMBL" id="SDW18261.1"/>
    </source>
</evidence>
<dbReference type="InterPro" id="IPR010982">
    <property type="entry name" value="Lambda_DNA-bd_dom_sf"/>
</dbReference>
<dbReference type="EMBL" id="FNNI01000001">
    <property type="protein sequence ID" value="SDW18261.1"/>
    <property type="molecule type" value="Genomic_DNA"/>
</dbReference>
<dbReference type="InterPro" id="IPR015927">
    <property type="entry name" value="Peptidase_S24_S26A/B/C"/>
</dbReference>
<dbReference type="STRING" id="574349.SAMN05443545_101312"/>
<dbReference type="PANTHER" id="PTHR40661:SF3">
    <property type="entry name" value="FELS-1 PROPHAGE TRANSCRIPTIONAL REGULATOR"/>
    <property type="match status" value="1"/>
</dbReference>
<dbReference type="SUPFAM" id="SSF47413">
    <property type="entry name" value="lambda repressor-like DNA-binding domains"/>
    <property type="match status" value="1"/>
</dbReference>
<protein>
    <submittedName>
        <fullName evidence="5">Phage repressor protein C, contains Cro/C1-type HTH and peptisase s24 domains</fullName>
    </submittedName>
</protein>
<name>A0A1H2RFU3_9GAMM</name>
<dbReference type="Proteomes" id="UP000198500">
    <property type="component" value="Unassembled WGS sequence"/>
</dbReference>
<sequence>MTQTQLAEACGWDSAQARIGNYEKGRREPSLNDLRSLAAALNTTIEELLADDLGSYSQARLLQGDNEFIVINQYSAAGSAGNGHMNDHVEVNAGLAFKLAYLRKRGLSPHCLHVIYVYESSMETTISDGDVVLMDESQAEPMNNKIFVIRQDDGELLIKRFIKSLTGRWIIRSDNEDKRRFPDFELTQDDMAQLTILGRVVWRGGDL</sequence>
<reference evidence="5 6" key="1">
    <citation type="submission" date="2016-10" db="EMBL/GenBank/DDBJ databases">
        <authorList>
            <person name="de Groot N.N."/>
        </authorList>
    </citation>
    <scope>NUCLEOTIDE SEQUENCE [LARGE SCALE GENOMIC DNA]</scope>
    <source>
        <strain evidence="5 6">DSM 19219</strain>
    </source>
</reference>
<evidence type="ECO:0000259" key="4">
    <source>
        <dbReference type="PROSITE" id="PS50943"/>
    </source>
</evidence>
<dbReference type="InterPro" id="IPR039418">
    <property type="entry name" value="LexA-like"/>
</dbReference>
<accession>A0A1H2RFU3</accession>
<dbReference type="Gene3D" id="1.10.260.40">
    <property type="entry name" value="lambda repressor-like DNA-binding domains"/>
    <property type="match status" value="1"/>
</dbReference>
<evidence type="ECO:0000313" key="6">
    <source>
        <dbReference type="Proteomes" id="UP000198500"/>
    </source>
</evidence>
<dbReference type="CDD" id="cd00093">
    <property type="entry name" value="HTH_XRE"/>
    <property type="match status" value="1"/>
</dbReference>
<dbReference type="SUPFAM" id="SSF51306">
    <property type="entry name" value="LexA/Signal peptidase"/>
    <property type="match status" value="1"/>
</dbReference>
<dbReference type="Pfam" id="PF01381">
    <property type="entry name" value="HTH_3"/>
    <property type="match status" value="1"/>
</dbReference>
<keyword evidence="2" id="KW-0238">DNA-binding</keyword>
<dbReference type="InterPro" id="IPR001387">
    <property type="entry name" value="Cro/C1-type_HTH"/>
</dbReference>
<dbReference type="AlphaFoldDB" id="A0A1H2RFU3"/>